<sequence length="380" mass="41027">MSTTGNAPAALPAAEEAQKSSKHKREKKSKPESRRSHHRQHGHSKASKRGEAGCAEAPLSSTTAAVNDDEDWVENRAAVERLCAQYPNNICCDCGESGTRWTSVNHGVFVCIRCSGVHRSLGTHVSKVKSTNMDRWSLAEVRLMEAIGNAKGKTLYEARMPPGTRPTLGGSGVADDALKSFIQRKYADREFALSSLKDVLGRLYRDTGYGRPPKKSSRSGETAVSTSNMHVEPQVDRAAITGKRGDTVRALYGEAADEMQRGALRRKKGVTGKGSLDAAADPALKPTYGTFGLVSVPADEYEERRRLTLEAFSRVEAAAATREEEPVKEEPLQEEGEGFRERSAPLSPLAAATEGADERAADAIHGGVVGATDTELVHER</sequence>
<comment type="caution">
    <text evidence="8">The sequence shown here is derived from an EMBL/GenBank/DDBJ whole genome shotgun (WGS) entry which is preliminary data.</text>
</comment>
<dbReference type="OMA" id="QREFAMH"/>
<gene>
    <name evidence="8" type="ORF">ABL78_2125</name>
</gene>
<accession>A0A0N0P7F7</accession>
<dbReference type="PANTHER" id="PTHR45705">
    <property type="entry name" value="FI20236P1"/>
    <property type="match status" value="1"/>
</dbReference>
<organism evidence="8 9">
    <name type="scientific">Leptomonas seymouri</name>
    <dbReference type="NCBI Taxonomy" id="5684"/>
    <lineage>
        <taxon>Eukaryota</taxon>
        <taxon>Discoba</taxon>
        <taxon>Euglenozoa</taxon>
        <taxon>Kinetoplastea</taxon>
        <taxon>Metakinetoplastina</taxon>
        <taxon>Trypanosomatida</taxon>
        <taxon>Trypanosomatidae</taxon>
        <taxon>Leishmaniinae</taxon>
        <taxon>Leptomonas</taxon>
    </lineage>
</organism>
<evidence type="ECO:0000256" key="5">
    <source>
        <dbReference type="PROSITE-ProRule" id="PRU00288"/>
    </source>
</evidence>
<evidence type="ECO:0000313" key="9">
    <source>
        <dbReference type="Proteomes" id="UP000038009"/>
    </source>
</evidence>
<dbReference type="InterPro" id="IPR037278">
    <property type="entry name" value="ARFGAP/RecO"/>
</dbReference>
<feature type="domain" description="Arf-GAP" evidence="7">
    <location>
        <begin position="76"/>
        <end position="199"/>
    </location>
</feature>
<dbReference type="InterPro" id="IPR001164">
    <property type="entry name" value="ArfGAP_dom"/>
</dbReference>
<protein>
    <recommendedName>
        <fullName evidence="7">Arf-GAP domain-containing protein</fullName>
    </recommendedName>
</protein>
<dbReference type="InterPro" id="IPR038508">
    <property type="entry name" value="ArfGAP_dom_sf"/>
</dbReference>
<evidence type="ECO:0000259" key="7">
    <source>
        <dbReference type="PROSITE" id="PS50115"/>
    </source>
</evidence>
<keyword evidence="4" id="KW-0862">Zinc</keyword>
<dbReference type="OrthoDB" id="10266696at2759"/>
<dbReference type="EMBL" id="LJSK01000041">
    <property type="protein sequence ID" value="KPI88746.1"/>
    <property type="molecule type" value="Genomic_DNA"/>
</dbReference>
<evidence type="ECO:0000256" key="4">
    <source>
        <dbReference type="ARBA" id="ARBA00022833"/>
    </source>
</evidence>
<evidence type="ECO:0000313" key="8">
    <source>
        <dbReference type="EMBL" id="KPI88746.1"/>
    </source>
</evidence>
<keyword evidence="9" id="KW-1185">Reference proteome</keyword>
<keyword evidence="3 5" id="KW-0863">Zinc-finger</keyword>
<proteinExistence type="predicted"/>
<feature type="compositionally biased region" description="Polar residues" evidence="6">
    <location>
        <begin position="219"/>
        <end position="228"/>
    </location>
</feature>
<reference evidence="8 9" key="1">
    <citation type="journal article" date="2015" name="PLoS Pathog.">
        <title>Leptomonas seymouri: Adaptations to the Dixenous Life Cycle Analyzed by Genome Sequencing, Transcriptome Profiling and Co-infection with Leishmania donovani.</title>
        <authorList>
            <person name="Kraeva N."/>
            <person name="Butenko A."/>
            <person name="Hlavacova J."/>
            <person name="Kostygov A."/>
            <person name="Myskova J."/>
            <person name="Grybchuk D."/>
            <person name="Lestinova T."/>
            <person name="Votypka J."/>
            <person name="Volf P."/>
            <person name="Opperdoes F."/>
            <person name="Flegontov P."/>
            <person name="Lukes J."/>
            <person name="Yurchenko V."/>
        </authorList>
    </citation>
    <scope>NUCLEOTIDE SEQUENCE [LARGE SCALE GENOMIC DNA]</scope>
    <source>
        <strain evidence="8 9">ATCC 30220</strain>
    </source>
</reference>
<dbReference type="CDD" id="cd08204">
    <property type="entry name" value="ArfGap"/>
    <property type="match status" value="1"/>
</dbReference>
<name>A0A0N0P7F7_LEPSE</name>
<dbReference type="VEuPathDB" id="TriTrypDB:Lsey_0041_0060"/>
<dbReference type="Proteomes" id="UP000038009">
    <property type="component" value="Unassembled WGS sequence"/>
</dbReference>
<feature type="compositionally biased region" description="Basic and acidic residues" evidence="6">
    <location>
        <begin position="321"/>
        <end position="343"/>
    </location>
</feature>
<evidence type="ECO:0000256" key="3">
    <source>
        <dbReference type="ARBA" id="ARBA00022771"/>
    </source>
</evidence>
<dbReference type="GO" id="GO:0008270">
    <property type="term" value="F:zinc ion binding"/>
    <property type="evidence" value="ECO:0007669"/>
    <property type="project" value="UniProtKB-KW"/>
</dbReference>
<dbReference type="Pfam" id="PF01412">
    <property type="entry name" value="ArfGap"/>
    <property type="match status" value="1"/>
</dbReference>
<evidence type="ECO:0000256" key="2">
    <source>
        <dbReference type="ARBA" id="ARBA00022723"/>
    </source>
</evidence>
<dbReference type="InterPro" id="IPR051718">
    <property type="entry name" value="ARF_GTPase-activating"/>
</dbReference>
<dbReference type="Gene3D" id="1.10.220.150">
    <property type="entry name" value="Arf GTPase activating protein"/>
    <property type="match status" value="1"/>
</dbReference>
<dbReference type="PROSITE" id="PS50115">
    <property type="entry name" value="ARFGAP"/>
    <property type="match status" value="1"/>
</dbReference>
<dbReference type="AlphaFoldDB" id="A0A0N0P7F7"/>
<dbReference type="PRINTS" id="PR00405">
    <property type="entry name" value="REVINTRACTNG"/>
</dbReference>
<feature type="compositionally biased region" description="Basic residues" evidence="6">
    <location>
        <begin position="35"/>
        <end position="47"/>
    </location>
</feature>
<dbReference type="SMART" id="SM00105">
    <property type="entry name" value="ArfGap"/>
    <property type="match status" value="1"/>
</dbReference>
<dbReference type="GO" id="GO:0005737">
    <property type="term" value="C:cytoplasm"/>
    <property type="evidence" value="ECO:0007669"/>
    <property type="project" value="TreeGrafter"/>
</dbReference>
<evidence type="ECO:0000256" key="1">
    <source>
        <dbReference type="ARBA" id="ARBA00022468"/>
    </source>
</evidence>
<feature type="region of interest" description="Disordered" evidence="6">
    <location>
        <begin position="207"/>
        <end position="228"/>
    </location>
</feature>
<evidence type="ECO:0000256" key="6">
    <source>
        <dbReference type="SAM" id="MobiDB-lite"/>
    </source>
</evidence>
<dbReference type="FunFam" id="1.10.220.150:FF:000009">
    <property type="entry name" value="stromal membrane-associated protein 1 isoform X1"/>
    <property type="match status" value="1"/>
</dbReference>
<dbReference type="PANTHER" id="PTHR45705:SF1">
    <property type="entry name" value="FI20236P1"/>
    <property type="match status" value="1"/>
</dbReference>
<keyword evidence="2" id="KW-0479">Metal-binding</keyword>
<dbReference type="GO" id="GO:0005096">
    <property type="term" value="F:GTPase activator activity"/>
    <property type="evidence" value="ECO:0007669"/>
    <property type="project" value="UniProtKB-KW"/>
</dbReference>
<keyword evidence="1" id="KW-0343">GTPase activation</keyword>
<feature type="region of interest" description="Disordered" evidence="6">
    <location>
        <begin position="318"/>
        <end position="357"/>
    </location>
</feature>
<feature type="region of interest" description="Disordered" evidence="6">
    <location>
        <begin position="1"/>
        <end position="60"/>
    </location>
</feature>
<dbReference type="SUPFAM" id="SSF57863">
    <property type="entry name" value="ArfGap/RecO-like zinc finger"/>
    <property type="match status" value="1"/>
</dbReference>